<dbReference type="Proteomes" id="UP000299211">
    <property type="component" value="Unassembled WGS sequence"/>
</dbReference>
<reference evidence="8 9" key="1">
    <citation type="submission" date="2019-04" db="EMBL/GenBank/DDBJ databases">
        <title>Draft genome sequences of Streptomyces avermitilis ATCC 31267.</title>
        <authorList>
            <person name="Komaki H."/>
            <person name="Tamura T."/>
            <person name="Hosoyama A."/>
        </authorList>
    </citation>
    <scope>NUCLEOTIDE SEQUENCE [LARGE SCALE GENOMIC DNA]</scope>
    <source>
        <strain evidence="8 9">ATCC 31267</strain>
    </source>
</reference>
<dbReference type="Pfam" id="PF25872">
    <property type="entry name" value="HTH_77"/>
    <property type="match status" value="1"/>
</dbReference>
<dbReference type="InterPro" id="IPR016032">
    <property type="entry name" value="Sig_transdc_resp-reg_C-effctor"/>
</dbReference>
<dbReference type="CDD" id="cd15831">
    <property type="entry name" value="BTAD"/>
    <property type="match status" value="1"/>
</dbReference>
<dbReference type="GeneID" id="41540695"/>
<dbReference type="Pfam" id="PF00931">
    <property type="entry name" value="NB-ARC"/>
    <property type="match status" value="1"/>
</dbReference>
<dbReference type="InterPro" id="IPR051677">
    <property type="entry name" value="AfsR-DnrI-RedD_regulator"/>
</dbReference>
<evidence type="ECO:0000256" key="2">
    <source>
        <dbReference type="ARBA" id="ARBA00023012"/>
    </source>
</evidence>
<dbReference type="Gene3D" id="1.25.40.10">
    <property type="entry name" value="Tetratricopeptide repeat domain"/>
    <property type="match status" value="1"/>
</dbReference>
<dbReference type="GO" id="GO:0006355">
    <property type="term" value="P:regulation of DNA-templated transcription"/>
    <property type="evidence" value="ECO:0007669"/>
    <property type="project" value="InterPro"/>
</dbReference>
<evidence type="ECO:0000256" key="4">
    <source>
        <dbReference type="ARBA" id="ARBA00023125"/>
    </source>
</evidence>
<name>A0A4D4MWZ2_STRAX</name>
<dbReference type="Gene3D" id="3.40.50.300">
    <property type="entry name" value="P-loop containing nucleotide triphosphate hydrolases"/>
    <property type="match status" value="1"/>
</dbReference>
<dbReference type="Pfam" id="PF03704">
    <property type="entry name" value="BTAD"/>
    <property type="match status" value="1"/>
</dbReference>
<dbReference type="AlphaFoldDB" id="A0A4D4MWZ2"/>
<dbReference type="PROSITE" id="PS51755">
    <property type="entry name" value="OMPR_PHOB"/>
    <property type="match status" value="1"/>
</dbReference>
<keyword evidence="2" id="KW-0902">Two-component regulatory system</keyword>
<comment type="similarity">
    <text evidence="1">Belongs to the AfsR/DnrI/RedD regulatory family.</text>
</comment>
<dbReference type="GO" id="GO:0003677">
    <property type="term" value="F:DNA binding"/>
    <property type="evidence" value="ECO:0007669"/>
    <property type="project" value="UniProtKB-UniRule"/>
</dbReference>
<dbReference type="SMART" id="SM00862">
    <property type="entry name" value="Trans_reg_C"/>
    <property type="match status" value="1"/>
</dbReference>
<keyword evidence="5" id="KW-0804">Transcription</keyword>
<dbReference type="GO" id="GO:0043531">
    <property type="term" value="F:ADP binding"/>
    <property type="evidence" value="ECO:0007669"/>
    <property type="project" value="InterPro"/>
</dbReference>
<proteinExistence type="inferred from homology"/>
<dbReference type="SMART" id="SM01043">
    <property type="entry name" value="BTAD"/>
    <property type="match status" value="1"/>
</dbReference>
<evidence type="ECO:0000313" key="8">
    <source>
        <dbReference type="EMBL" id="GDY76274.1"/>
    </source>
</evidence>
<dbReference type="RefSeq" id="WP_037644804.1">
    <property type="nucleotide sequence ID" value="NZ_BAABTN010000029.1"/>
</dbReference>
<comment type="caution">
    <text evidence="8">The sequence shown here is derived from an EMBL/GenBank/DDBJ whole genome shotgun (WGS) entry which is preliminary data.</text>
</comment>
<feature type="DNA-binding region" description="OmpR/PhoB-type" evidence="6">
    <location>
        <begin position="1"/>
        <end position="90"/>
    </location>
</feature>
<dbReference type="PANTHER" id="PTHR35807:SF1">
    <property type="entry name" value="TRANSCRIPTIONAL REGULATOR REDD"/>
    <property type="match status" value="1"/>
</dbReference>
<keyword evidence="4 6" id="KW-0238">DNA-binding</keyword>
<dbReference type="Pfam" id="PF00486">
    <property type="entry name" value="Trans_reg_C"/>
    <property type="match status" value="1"/>
</dbReference>
<dbReference type="InterPro" id="IPR011990">
    <property type="entry name" value="TPR-like_helical_dom_sf"/>
</dbReference>
<dbReference type="InterPro" id="IPR036388">
    <property type="entry name" value="WH-like_DNA-bd_sf"/>
</dbReference>
<dbReference type="InterPro" id="IPR001867">
    <property type="entry name" value="OmpR/PhoB-type_DNA-bd"/>
</dbReference>
<sequence>MEFQLLGPVEAREGARRVALSGSKVHTVLAVLLLARGRVVGDSRLSSLLWGWDPPATMNAQIYTYISRLRKHLGSDVELVRRQPGYQLLAEGSHVDMVEFERLDRLGRGALEERRFPEAGELLRRALDLWQGPALSNVTPHLAEAELPRLEESRMSALERRIEADLALARHQRLVPELTGLVGEFPVRERLRAQLMTALYRCGRQAEALRAFHEGRDVLAEELGVDPGTDLTDTYQAVLTGELSRLPQPARLPTSAPYASPYSAPYASPSAPVMLPPDTADFTGRENQFTELCARLAPPPADRRSAFRPRRLLITGMAGVGKTALAVRVAHAVAAEFPDGLLYARLHHEDGTVKDSCAVLAQLLRALGDPSAGLPAPDGSPLQLDELIRRYRTRTAGRRLLILLDDAANELQLDALLPGTSDAAVLVTSRSRLSAVPGSRTVALDPMDRKESLALLAAIAGNARLAVEPEAARTVTEVCAGLPLALRIAGTRLASRPLWPAARLARRLADPATRLGELRVGELDVRRRLDAALRQLPAPELELLRTLVRRGAEPFAATSAALLLGLPETAAEEFLERLVEVSLLEMTGIDSAGEPRYRLHALVRLVVRAGREQRTDRPFTRAS</sequence>
<protein>
    <recommendedName>
        <fullName evidence="7">OmpR/PhoB-type domain-containing protein</fullName>
    </recommendedName>
</protein>
<dbReference type="EMBL" id="BJHY01000001">
    <property type="protein sequence ID" value="GDY76274.1"/>
    <property type="molecule type" value="Genomic_DNA"/>
</dbReference>
<dbReference type="InterPro" id="IPR058852">
    <property type="entry name" value="HTH_77"/>
</dbReference>
<dbReference type="InterPro" id="IPR002182">
    <property type="entry name" value="NB-ARC"/>
</dbReference>
<gene>
    <name evidence="8" type="ORF">SAV31267_057590</name>
</gene>
<feature type="domain" description="OmpR/PhoB-type" evidence="7">
    <location>
        <begin position="1"/>
        <end position="90"/>
    </location>
</feature>
<dbReference type="SUPFAM" id="SSF52540">
    <property type="entry name" value="P-loop containing nucleoside triphosphate hydrolases"/>
    <property type="match status" value="1"/>
</dbReference>
<accession>A0A4D4MWZ2</accession>
<evidence type="ECO:0000256" key="3">
    <source>
        <dbReference type="ARBA" id="ARBA00023015"/>
    </source>
</evidence>
<evidence type="ECO:0000259" key="7">
    <source>
        <dbReference type="PROSITE" id="PS51755"/>
    </source>
</evidence>
<evidence type="ECO:0000256" key="6">
    <source>
        <dbReference type="PROSITE-ProRule" id="PRU01091"/>
    </source>
</evidence>
<dbReference type="SUPFAM" id="SSF46894">
    <property type="entry name" value="C-terminal effector domain of the bipartite response regulators"/>
    <property type="match status" value="1"/>
</dbReference>
<dbReference type="PRINTS" id="PR00364">
    <property type="entry name" value="DISEASERSIST"/>
</dbReference>
<dbReference type="PANTHER" id="PTHR35807">
    <property type="entry name" value="TRANSCRIPTIONAL REGULATOR REDD-RELATED"/>
    <property type="match status" value="1"/>
</dbReference>
<evidence type="ECO:0000313" key="9">
    <source>
        <dbReference type="Proteomes" id="UP000299211"/>
    </source>
</evidence>
<dbReference type="GO" id="GO:0000160">
    <property type="term" value="P:phosphorelay signal transduction system"/>
    <property type="evidence" value="ECO:0007669"/>
    <property type="project" value="UniProtKB-KW"/>
</dbReference>
<dbReference type="InterPro" id="IPR027417">
    <property type="entry name" value="P-loop_NTPase"/>
</dbReference>
<dbReference type="STRING" id="33903.AQJ43_04180"/>
<dbReference type="InterPro" id="IPR005158">
    <property type="entry name" value="BTAD"/>
</dbReference>
<organism evidence="8 9">
    <name type="scientific">Streptomyces avermitilis</name>
    <dbReference type="NCBI Taxonomy" id="33903"/>
    <lineage>
        <taxon>Bacteria</taxon>
        <taxon>Bacillati</taxon>
        <taxon>Actinomycetota</taxon>
        <taxon>Actinomycetes</taxon>
        <taxon>Kitasatosporales</taxon>
        <taxon>Streptomycetaceae</taxon>
        <taxon>Streptomyces</taxon>
    </lineage>
</organism>
<dbReference type="SUPFAM" id="SSF48452">
    <property type="entry name" value="TPR-like"/>
    <property type="match status" value="1"/>
</dbReference>
<evidence type="ECO:0000256" key="5">
    <source>
        <dbReference type="ARBA" id="ARBA00023163"/>
    </source>
</evidence>
<evidence type="ECO:0000256" key="1">
    <source>
        <dbReference type="ARBA" id="ARBA00005820"/>
    </source>
</evidence>
<keyword evidence="3" id="KW-0805">Transcription regulation</keyword>
<dbReference type="Gene3D" id="1.10.10.10">
    <property type="entry name" value="Winged helix-like DNA-binding domain superfamily/Winged helix DNA-binding domain"/>
    <property type="match status" value="1"/>
</dbReference>